<comment type="caution">
    <text evidence="1">The sequence shown here is derived from an EMBL/GenBank/DDBJ whole genome shotgun (WGS) entry which is preliminary data.</text>
</comment>
<sequence length="120" mass="13471">MKLSLVVPTQTESSNRIVRGSVSPMWQIILFDCDNYEDLDSLLRGLSSIATFRDGTAFYFYSQLPGEPEFELDCELIQGGLITSRKGEYFSFFGHFIDALTSRFGTLEIGRNGTLPISNL</sequence>
<accession>A0ABW8J660</accession>
<dbReference type="Proteomes" id="UP001620339">
    <property type="component" value="Unassembled WGS sequence"/>
</dbReference>
<keyword evidence="2" id="KW-1185">Reference proteome</keyword>
<evidence type="ECO:0008006" key="3">
    <source>
        <dbReference type="Google" id="ProtNLM"/>
    </source>
</evidence>
<organism evidence="1 2">
    <name type="scientific">Rhodanobacter hydrolyticus</name>
    <dbReference type="NCBI Taxonomy" id="2250595"/>
    <lineage>
        <taxon>Bacteria</taxon>
        <taxon>Pseudomonadati</taxon>
        <taxon>Pseudomonadota</taxon>
        <taxon>Gammaproteobacteria</taxon>
        <taxon>Lysobacterales</taxon>
        <taxon>Rhodanobacteraceae</taxon>
        <taxon>Rhodanobacter</taxon>
    </lineage>
</organism>
<proteinExistence type="predicted"/>
<evidence type="ECO:0000313" key="2">
    <source>
        <dbReference type="Proteomes" id="UP001620339"/>
    </source>
</evidence>
<gene>
    <name evidence="1" type="ORF">ISP25_11945</name>
</gene>
<reference evidence="1 2" key="1">
    <citation type="submission" date="2020-10" db="EMBL/GenBank/DDBJ databases">
        <title>Phylogeny of dyella-like bacteria.</title>
        <authorList>
            <person name="Fu J."/>
        </authorList>
    </citation>
    <scope>NUCLEOTIDE SEQUENCE [LARGE SCALE GENOMIC DNA]</scope>
    <source>
        <strain evidence="1 2">KACC 19113</strain>
    </source>
</reference>
<name>A0ABW8J660_9GAMM</name>
<dbReference type="EMBL" id="JADIKK010000008">
    <property type="protein sequence ID" value="MFK2877783.1"/>
    <property type="molecule type" value="Genomic_DNA"/>
</dbReference>
<evidence type="ECO:0000313" key="1">
    <source>
        <dbReference type="EMBL" id="MFK2877783.1"/>
    </source>
</evidence>
<dbReference type="RefSeq" id="WP_404614145.1">
    <property type="nucleotide sequence ID" value="NZ_JADIKK010000008.1"/>
</dbReference>
<protein>
    <recommendedName>
        <fullName evidence="3">Barstar (barnase inhibitor) domain-containing protein</fullName>
    </recommendedName>
</protein>